<dbReference type="AlphaFoldDB" id="A0A4P8R174"/>
<dbReference type="Pfam" id="PF00563">
    <property type="entry name" value="EAL"/>
    <property type="match status" value="1"/>
</dbReference>
<dbReference type="InterPro" id="IPR035919">
    <property type="entry name" value="EAL_sf"/>
</dbReference>
<gene>
    <name evidence="2" type="ORF">EH207_13020</name>
</gene>
<dbReference type="CDD" id="cd01948">
    <property type="entry name" value="EAL"/>
    <property type="match status" value="1"/>
</dbReference>
<dbReference type="PANTHER" id="PTHR33121:SF78">
    <property type="entry name" value="CYCLIC DI-GMP PHOSPHODIESTERASE PDEH"/>
    <property type="match status" value="1"/>
</dbReference>
<feature type="domain" description="EAL" evidence="1">
    <location>
        <begin position="22"/>
        <end position="263"/>
    </location>
</feature>
<dbReference type="OrthoDB" id="6473901at2"/>
<dbReference type="RefSeq" id="WP_137715349.1">
    <property type="nucleotide sequence ID" value="NZ_CP034035.1"/>
</dbReference>
<dbReference type="PANTHER" id="PTHR33121">
    <property type="entry name" value="CYCLIC DI-GMP PHOSPHODIESTERASE PDEF"/>
    <property type="match status" value="1"/>
</dbReference>
<dbReference type="KEGG" id="brb:EH207_13020"/>
<evidence type="ECO:0000313" key="3">
    <source>
        <dbReference type="Proteomes" id="UP000299580"/>
    </source>
</evidence>
<dbReference type="GO" id="GO:0071111">
    <property type="term" value="F:cyclic-guanylate-specific phosphodiesterase activity"/>
    <property type="evidence" value="ECO:0007669"/>
    <property type="project" value="UniProtKB-EC"/>
</dbReference>
<evidence type="ECO:0000313" key="2">
    <source>
        <dbReference type="EMBL" id="QCR10365.1"/>
    </source>
</evidence>
<evidence type="ECO:0000259" key="1">
    <source>
        <dbReference type="PROSITE" id="PS50883"/>
    </source>
</evidence>
<dbReference type="EMBL" id="CP034035">
    <property type="protein sequence ID" value="QCR10365.1"/>
    <property type="molecule type" value="Genomic_DNA"/>
</dbReference>
<keyword evidence="2" id="KW-0378">Hydrolase</keyword>
<dbReference type="SMART" id="SM00052">
    <property type="entry name" value="EAL"/>
    <property type="match status" value="1"/>
</dbReference>
<dbReference type="InterPro" id="IPR050706">
    <property type="entry name" value="Cyclic-di-GMP_PDE-like"/>
</dbReference>
<proteinExistence type="predicted"/>
<reference evidence="2 3" key="1">
    <citation type="submission" date="2018-11" db="EMBL/GenBank/DDBJ databases">
        <title>Genome sequences of Brenneria nigrifluens and Brenneria rubrifaciens.</title>
        <authorList>
            <person name="Poret-Peterson A.T."/>
            <person name="McClean A.E."/>
            <person name="Kluepfel D.A."/>
        </authorList>
    </citation>
    <scope>NUCLEOTIDE SEQUENCE [LARGE SCALE GENOMIC DNA]</scope>
    <source>
        <strain evidence="2 3">6D370</strain>
    </source>
</reference>
<organism evidence="2 3">
    <name type="scientific">Brenneria rubrifaciens</name>
    <dbReference type="NCBI Taxonomy" id="55213"/>
    <lineage>
        <taxon>Bacteria</taxon>
        <taxon>Pseudomonadati</taxon>
        <taxon>Pseudomonadota</taxon>
        <taxon>Gammaproteobacteria</taxon>
        <taxon>Enterobacterales</taxon>
        <taxon>Pectobacteriaceae</taxon>
        <taxon>Brenneria</taxon>
    </lineage>
</organism>
<sequence>MAERIVQQDGNLNYFEPLFSHQVNVESLSVDYWHQCQRRYTFQPIYRTSGKLMAIELLTSVSSLTSPQKFISPEKYFANINVDARLQIIVEQLQLLSHWHLRFIREGLLASVNIDGMTLLALQKSHEAKQLISSMPWIRFEMVENQGGLPKETLTILPETQMLWLDDFGCGMANFSSLMLAQYDCIKVARELFILLQQSEEGRSVFPTLISLLTRFCNHVVIEGIETKEEWAIVKASHADAAQGYYLSRPQPFDNFEALKLEL</sequence>
<protein>
    <submittedName>
        <fullName evidence="2">Cyclic-guanylate-specific phosphodiesterase</fullName>
        <ecNumber evidence="2">3.1.4.52</ecNumber>
    </submittedName>
</protein>
<dbReference type="InterPro" id="IPR001633">
    <property type="entry name" value="EAL_dom"/>
</dbReference>
<name>A0A4P8R174_9GAMM</name>
<dbReference type="PROSITE" id="PS50883">
    <property type="entry name" value="EAL"/>
    <property type="match status" value="1"/>
</dbReference>
<dbReference type="Proteomes" id="UP000299580">
    <property type="component" value="Chromosome"/>
</dbReference>
<dbReference type="NCBIfam" id="NF008617">
    <property type="entry name" value="PRK11596.1"/>
    <property type="match status" value="1"/>
</dbReference>
<dbReference type="Gene3D" id="3.20.20.450">
    <property type="entry name" value="EAL domain"/>
    <property type="match status" value="1"/>
</dbReference>
<dbReference type="SUPFAM" id="SSF141868">
    <property type="entry name" value="EAL domain-like"/>
    <property type="match status" value="1"/>
</dbReference>
<dbReference type="EC" id="3.1.4.52" evidence="2"/>
<keyword evidence="3" id="KW-1185">Reference proteome</keyword>
<accession>A0A4P8R174</accession>